<sequence>MPRCLLGRLLVASSAPTHSCSSGGVVSPAPGAHSFSGSRLQQCVERAVDDSFRQHLLSSSFGVAPQMKTLRKRKVKNLPMISYPSVQPVHKLHCPTPRSGESWYQDHTMKNLESPWLIQQREKEKQRCERK</sequence>
<organism evidence="1 4">
    <name type="scientific">Tursiops truncatus</name>
    <name type="common">Atlantic bottle-nosed dolphin</name>
    <name type="synonym">Delphinus truncatus</name>
    <dbReference type="NCBI Taxonomy" id="9739"/>
    <lineage>
        <taxon>Eukaryota</taxon>
        <taxon>Metazoa</taxon>
        <taxon>Chordata</taxon>
        <taxon>Craniata</taxon>
        <taxon>Vertebrata</taxon>
        <taxon>Euteleostomi</taxon>
        <taxon>Mammalia</taxon>
        <taxon>Eutheria</taxon>
        <taxon>Laurasiatheria</taxon>
        <taxon>Artiodactyla</taxon>
        <taxon>Whippomorpha</taxon>
        <taxon>Cetacea</taxon>
        <taxon>Odontoceti</taxon>
        <taxon>Delphinidae</taxon>
        <taxon>Tursiops</taxon>
    </lineage>
</organism>
<evidence type="ECO:0000313" key="1">
    <source>
        <dbReference type="Proteomes" id="UP000245320"/>
    </source>
</evidence>
<evidence type="ECO:0000313" key="3">
    <source>
        <dbReference type="RefSeq" id="XP_033713652.1"/>
    </source>
</evidence>
<dbReference type="RefSeq" id="XP_033713652.1">
    <property type="nucleotide sequence ID" value="XM_033857761.1"/>
</dbReference>
<reference evidence="2 3" key="1">
    <citation type="submission" date="2025-04" db="UniProtKB">
        <authorList>
            <consortium name="RefSeq"/>
        </authorList>
    </citation>
    <scope>IDENTIFICATION</scope>
    <source>
        <tissue evidence="2 3">Spleen</tissue>
    </source>
</reference>
<dbReference type="AlphaFoldDB" id="A0A6J3RI30"/>
<name>A0A6J3RI30_TURTR</name>
<dbReference type="Proteomes" id="UP000245320">
    <property type="component" value="Chromosome 6"/>
</dbReference>
<evidence type="ECO:0000313" key="2">
    <source>
        <dbReference type="RefSeq" id="XP_033713651.1"/>
    </source>
</evidence>
<evidence type="ECO:0000313" key="4">
    <source>
        <dbReference type="RefSeq" id="XP_033713653.1"/>
    </source>
</evidence>
<proteinExistence type="predicted"/>
<gene>
    <name evidence="2 3 4" type="primary">LOC117312568</name>
</gene>
<protein>
    <submittedName>
        <fullName evidence="2 3">Uncharacterized protein LOC117312568 isoform X2</fullName>
    </submittedName>
</protein>
<accession>A0A6J3RI30</accession>
<dbReference type="RefSeq" id="XP_033713653.1">
    <property type="nucleotide sequence ID" value="XM_033857762.1"/>
</dbReference>
<dbReference type="RefSeq" id="XP_033713651.1">
    <property type="nucleotide sequence ID" value="XM_033857760.1"/>
</dbReference>
<keyword evidence="1" id="KW-1185">Reference proteome</keyword>